<protein>
    <submittedName>
        <fullName evidence="1">Aspartate/glutamate racemase family protein</fullName>
    </submittedName>
</protein>
<dbReference type="EMBL" id="CP048630">
    <property type="protein sequence ID" value="QIB34594.1"/>
    <property type="molecule type" value="Genomic_DNA"/>
</dbReference>
<proteinExistence type="predicted"/>
<dbReference type="Gene3D" id="3.40.50.1860">
    <property type="match status" value="2"/>
</dbReference>
<dbReference type="InterPro" id="IPR015942">
    <property type="entry name" value="Asp/Glu/hydantoin_racemase"/>
</dbReference>
<accession>A0A6P1YSB7</accession>
<dbReference type="Pfam" id="PF01177">
    <property type="entry name" value="Asp_Glu_race"/>
    <property type="match status" value="1"/>
</dbReference>
<dbReference type="GO" id="GO:0047661">
    <property type="term" value="F:amino-acid racemase activity"/>
    <property type="evidence" value="ECO:0007669"/>
    <property type="project" value="InterPro"/>
</dbReference>
<evidence type="ECO:0000313" key="1">
    <source>
        <dbReference type="EMBL" id="QIB34594.1"/>
    </source>
</evidence>
<dbReference type="KEGG" id="apra:G3A50_13365"/>
<dbReference type="AlphaFoldDB" id="A0A6P1YSB7"/>
<dbReference type="RefSeq" id="WP_163075737.1">
    <property type="nucleotide sequence ID" value="NZ_CP048630.1"/>
</dbReference>
<dbReference type="NCBIfam" id="NF005679">
    <property type="entry name" value="PRK07475.1"/>
    <property type="match status" value="1"/>
</dbReference>
<organism evidence="1 2">
    <name type="scientific">Ancylobacter pratisalsi</name>
    <dbReference type="NCBI Taxonomy" id="1745854"/>
    <lineage>
        <taxon>Bacteria</taxon>
        <taxon>Pseudomonadati</taxon>
        <taxon>Pseudomonadota</taxon>
        <taxon>Alphaproteobacteria</taxon>
        <taxon>Hyphomicrobiales</taxon>
        <taxon>Xanthobacteraceae</taxon>
        <taxon>Ancylobacter</taxon>
    </lineage>
</organism>
<sequence length="245" mass="26409">MPLYRVRPHAQSYGHDVGVIMMYCSNPFPPGDVGNAYSYDYPVLYHTVRDVTIESLIDKADASAGQAVVAAARALEAEGVKAITSDCGYMLEYQQEVAAAVSVPVMLSSLIQLPFIDALLAPGREIGIVCANAPRLHPALLARAFPHPGRPVRIAGMQEQPGFRSAILDEEGTLDTDKVRAETVAVASELVRAHPAIGALLLECSNLPLYSQAVQQATGLPVFDFLTMIDYVRSACARRSYEGGY</sequence>
<dbReference type="InterPro" id="IPR001920">
    <property type="entry name" value="Asp/Glu_race"/>
</dbReference>
<keyword evidence="2" id="KW-1185">Reference proteome</keyword>
<name>A0A6P1YSB7_9HYPH</name>
<dbReference type="Proteomes" id="UP000464751">
    <property type="component" value="Chromosome"/>
</dbReference>
<evidence type="ECO:0000313" key="2">
    <source>
        <dbReference type="Proteomes" id="UP000464751"/>
    </source>
</evidence>
<reference evidence="1 2" key="1">
    <citation type="submission" date="2020-02" db="EMBL/GenBank/DDBJ databases">
        <authorList>
            <person name="Li G."/>
        </authorList>
    </citation>
    <scope>NUCLEOTIDE SEQUENCE [LARGE SCALE GENOMIC DNA]</scope>
    <source>
        <strain evidence="1 2">DSM 102029</strain>
    </source>
</reference>
<gene>
    <name evidence="1" type="ORF">G3A50_13365</name>
</gene>